<evidence type="ECO:0000313" key="4">
    <source>
        <dbReference type="EMBL" id="SEN59661.1"/>
    </source>
</evidence>
<dbReference type="InterPro" id="IPR050498">
    <property type="entry name" value="Ycf3"/>
</dbReference>
<evidence type="ECO:0000256" key="1">
    <source>
        <dbReference type="ARBA" id="ARBA00022737"/>
    </source>
</evidence>
<proteinExistence type="predicted"/>
<dbReference type="PANTHER" id="PTHR44858">
    <property type="entry name" value="TETRATRICOPEPTIDE REPEAT PROTEIN 6"/>
    <property type="match status" value="1"/>
</dbReference>
<gene>
    <name evidence="4" type="ORF">SAMN04487942_0322</name>
</gene>
<keyword evidence="2 3" id="KW-0802">TPR repeat</keyword>
<feature type="repeat" description="TPR" evidence="3">
    <location>
        <begin position="105"/>
        <end position="138"/>
    </location>
</feature>
<dbReference type="RefSeq" id="WP_091164700.1">
    <property type="nucleotide sequence ID" value="NZ_CBCSFM010000001.1"/>
</dbReference>
<dbReference type="Pfam" id="PF13181">
    <property type="entry name" value="TPR_8"/>
    <property type="match status" value="1"/>
</dbReference>
<keyword evidence="5" id="KW-1185">Reference proteome</keyword>
<evidence type="ECO:0000313" key="5">
    <source>
        <dbReference type="Proteomes" id="UP000198657"/>
    </source>
</evidence>
<dbReference type="Gene3D" id="1.25.40.10">
    <property type="entry name" value="Tetratricopeptide repeat domain"/>
    <property type="match status" value="2"/>
</dbReference>
<dbReference type="PANTHER" id="PTHR44858:SF1">
    <property type="entry name" value="UDP-N-ACETYLGLUCOSAMINE--PEPTIDE N-ACETYLGLUCOSAMINYLTRANSFERASE SPINDLY-RELATED"/>
    <property type="match status" value="1"/>
</dbReference>
<dbReference type="SMART" id="SM00028">
    <property type="entry name" value="TPR"/>
    <property type="match status" value="6"/>
</dbReference>
<keyword evidence="1" id="KW-0677">Repeat</keyword>
<evidence type="ECO:0000256" key="2">
    <source>
        <dbReference type="ARBA" id="ARBA00022803"/>
    </source>
</evidence>
<dbReference type="STRING" id="604089.SAMN04487942_0322"/>
<protein>
    <submittedName>
        <fullName evidence="4">Tetratricopeptide repeat-containing protein</fullName>
    </submittedName>
</protein>
<dbReference type="InterPro" id="IPR011990">
    <property type="entry name" value="TPR-like_helical_dom_sf"/>
</dbReference>
<dbReference type="AlphaFoldDB" id="A0A1H8HUI0"/>
<dbReference type="EMBL" id="FODN01000001">
    <property type="protein sequence ID" value="SEN59661.1"/>
    <property type="molecule type" value="Genomic_DNA"/>
</dbReference>
<accession>A0A1H8HUI0</accession>
<dbReference type="Proteomes" id="UP000198657">
    <property type="component" value="Unassembled WGS sequence"/>
</dbReference>
<reference evidence="5" key="1">
    <citation type="submission" date="2016-10" db="EMBL/GenBank/DDBJ databases">
        <authorList>
            <person name="Varghese N."/>
            <person name="Submissions S."/>
        </authorList>
    </citation>
    <scope>NUCLEOTIDE SEQUENCE [LARGE SCALE GENOMIC DNA]</scope>
    <source>
        <strain evidence="5">CGMCC 1.8704</strain>
    </source>
</reference>
<organism evidence="4 5">
    <name type="scientific">Flavobacterium sinopsychrotolerans</name>
    <dbReference type="NCBI Taxonomy" id="604089"/>
    <lineage>
        <taxon>Bacteria</taxon>
        <taxon>Pseudomonadati</taxon>
        <taxon>Bacteroidota</taxon>
        <taxon>Flavobacteriia</taxon>
        <taxon>Flavobacteriales</taxon>
        <taxon>Flavobacteriaceae</taxon>
        <taxon>Flavobacterium</taxon>
    </lineage>
</organism>
<dbReference type="OrthoDB" id="1467539at2"/>
<sequence length="501" mass="58242">MLQSEYDKLIQLIKDKLLSDIAIETSKIKEAAEKKTEEIQSLSVEQQTNKTIELLEKRLEFFENVGIPDDPEILFSKAKILREKNMHKEAILLLEKLVDKVPLHKEAYWYLGFEYSELKDNDNAIKNYKKQLEINPTDSSAYNNIALKYKAKDNLLDALESLNKAIENSNKKELYYTNRIDILKKLNSFDRAIEDYISLLGINPDKADYYNELIKLLRHENRINDTTNFFDKAINHFKENEPELSNSFNFSKATFLGEIGKEQSAIEILQVLIDSNYKIERCYIRIADLKNKIGKTEEAISILSNGISNNPLSSELYVYKAYIESGISEDDSKSTIDIGGKSINTETYYFISGRFFYKRDKFTLAKHSYKGALKLIEAKLQNEKIEEGDLMNYYETTIILQKSLTVFNEQYRKLIVSEKYLIILMVLDIINRLNTNFNDAEREKAITEIKSLNIEAKDKDLLNWNFDDISGFIEKTKGGDLAFFTNKLIKYIERKINLDEL</sequence>
<name>A0A1H8HUI0_9FLAO</name>
<dbReference type="SUPFAM" id="SSF48452">
    <property type="entry name" value="TPR-like"/>
    <property type="match status" value="2"/>
</dbReference>
<dbReference type="InterPro" id="IPR019734">
    <property type="entry name" value="TPR_rpt"/>
</dbReference>
<evidence type="ECO:0000256" key="3">
    <source>
        <dbReference type="PROSITE-ProRule" id="PRU00339"/>
    </source>
</evidence>
<dbReference type="PROSITE" id="PS50005">
    <property type="entry name" value="TPR"/>
    <property type="match status" value="1"/>
</dbReference>